<comment type="caution">
    <text evidence="1">The sequence shown here is derived from an EMBL/GenBank/DDBJ whole genome shotgun (WGS) entry which is preliminary data.</text>
</comment>
<proteinExistence type="predicted"/>
<protein>
    <submittedName>
        <fullName evidence="1">Uncharacterized protein</fullName>
    </submittedName>
</protein>
<dbReference type="Proteomes" id="UP001478862">
    <property type="component" value="Unassembled WGS sequence"/>
</dbReference>
<gene>
    <name evidence="1" type="ORF">ABNX05_20665</name>
</gene>
<dbReference type="EMBL" id="JBEGDG010000020">
    <property type="protein sequence ID" value="MEQ6357046.1"/>
    <property type="molecule type" value="Genomic_DNA"/>
</dbReference>
<reference evidence="1 2" key="1">
    <citation type="submission" date="2024-06" db="EMBL/GenBank/DDBJ databases">
        <title>Lysinibacillus zambalefons sp. nov., a Novel Firmicute Isolated from the Poon Bato Zambales Hyperalkaline Spring.</title>
        <authorList>
            <person name="Aja J.A."/>
            <person name="Lazaro J.E.H."/>
            <person name="Llorin L.D."/>
            <person name="Lim K.R."/>
            <person name="Teodosio J."/>
            <person name="Dalisay D.S."/>
        </authorList>
    </citation>
    <scope>NUCLEOTIDE SEQUENCE [LARGE SCALE GENOMIC DNA]</scope>
    <source>
        <strain evidence="1 2">M3</strain>
    </source>
</reference>
<accession>A0ABV1MX28</accession>
<organism evidence="1 2">
    <name type="scientific">Lysinibacillus zambalensis</name>
    <dbReference type="NCBI Taxonomy" id="3160866"/>
    <lineage>
        <taxon>Bacteria</taxon>
        <taxon>Bacillati</taxon>
        <taxon>Bacillota</taxon>
        <taxon>Bacilli</taxon>
        <taxon>Bacillales</taxon>
        <taxon>Bacillaceae</taxon>
        <taxon>Lysinibacillus</taxon>
    </lineage>
</organism>
<name>A0ABV1MX28_9BACI</name>
<evidence type="ECO:0000313" key="1">
    <source>
        <dbReference type="EMBL" id="MEQ6357046.1"/>
    </source>
</evidence>
<dbReference type="RefSeq" id="WP_349661425.1">
    <property type="nucleotide sequence ID" value="NZ_JBEGDG010000020.1"/>
</dbReference>
<sequence length="44" mass="5025">MKAQIEQYCPSLNEELEGFAEGFGYKPEQLHFYQNAWLIPGGCS</sequence>
<evidence type="ECO:0000313" key="2">
    <source>
        <dbReference type="Proteomes" id="UP001478862"/>
    </source>
</evidence>
<keyword evidence="2" id="KW-1185">Reference proteome</keyword>